<protein>
    <recommendedName>
        <fullName evidence="9">Protein zwilch</fullName>
    </recommendedName>
</protein>
<organism evidence="10 11">
    <name type="scientific">Cryptotermes secundus</name>
    <dbReference type="NCBI Taxonomy" id="105785"/>
    <lineage>
        <taxon>Eukaryota</taxon>
        <taxon>Metazoa</taxon>
        <taxon>Ecdysozoa</taxon>
        <taxon>Arthropoda</taxon>
        <taxon>Hexapoda</taxon>
        <taxon>Insecta</taxon>
        <taxon>Pterygota</taxon>
        <taxon>Neoptera</taxon>
        <taxon>Polyneoptera</taxon>
        <taxon>Dictyoptera</taxon>
        <taxon>Blattodea</taxon>
        <taxon>Blattoidea</taxon>
        <taxon>Termitoidae</taxon>
        <taxon>Kalotermitidae</taxon>
        <taxon>Cryptotermitinae</taxon>
        <taxon>Cryptotermes</taxon>
    </lineage>
</organism>
<evidence type="ECO:0000256" key="4">
    <source>
        <dbReference type="ARBA" id="ARBA00022618"/>
    </source>
</evidence>
<keyword evidence="6 9" id="KW-0995">Kinetochore</keyword>
<dbReference type="InterPro" id="IPR018630">
    <property type="entry name" value="Zwilch"/>
</dbReference>
<dbReference type="GO" id="GO:0051301">
    <property type="term" value="P:cell division"/>
    <property type="evidence" value="ECO:0007669"/>
    <property type="project" value="UniProtKB-UniRule"/>
</dbReference>
<evidence type="ECO:0000256" key="3">
    <source>
        <dbReference type="ARBA" id="ARBA00022454"/>
    </source>
</evidence>
<dbReference type="GO" id="GO:0007094">
    <property type="term" value="P:mitotic spindle assembly checkpoint signaling"/>
    <property type="evidence" value="ECO:0007669"/>
    <property type="project" value="UniProtKB-UniRule"/>
</dbReference>
<evidence type="ECO:0000256" key="8">
    <source>
        <dbReference type="ARBA" id="ARBA00023328"/>
    </source>
</evidence>
<evidence type="ECO:0000256" key="5">
    <source>
        <dbReference type="ARBA" id="ARBA00022776"/>
    </source>
</evidence>
<keyword evidence="4 9" id="KW-0132">Cell division</keyword>
<evidence type="ECO:0000313" key="11">
    <source>
        <dbReference type="Proteomes" id="UP000235965"/>
    </source>
</evidence>
<comment type="caution">
    <text evidence="10">The sequence shown here is derived from an EMBL/GenBank/DDBJ whole genome shotgun (WGS) entry which is preliminary data.</text>
</comment>
<keyword evidence="5 9" id="KW-0498">Mitosis</keyword>
<comment type="function">
    <text evidence="9">Essential component of the mitotic checkpoint, which prevents cells from prematurely exiting mitosis. Required for the assembly of the dynein-dynactin and MAD1-MAD2 complexes onto kinetochores. Its function related to the spindle assembly machinery is proposed to depend on its association in the mitotic RZZ complex.</text>
</comment>
<comment type="subunit">
    <text evidence="9">Component of the RZZ complex.</text>
</comment>
<evidence type="ECO:0000256" key="9">
    <source>
        <dbReference type="RuleBase" id="RU369076"/>
    </source>
</evidence>
<reference evidence="10 11" key="1">
    <citation type="submission" date="2017-12" db="EMBL/GenBank/DDBJ databases">
        <title>Hemimetabolous genomes reveal molecular basis of termite eusociality.</title>
        <authorList>
            <person name="Harrison M.C."/>
            <person name="Jongepier E."/>
            <person name="Robertson H.M."/>
            <person name="Arning N."/>
            <person name="Bitard-Feildel T."/>
            <person name="Chao H."/>
            <person name="Childers C.P."/>
            <person name="Dinh H."/>
            <person name="Doddapaneni H."/>
            <person name="Dugan S."/>
            <person name="Gowin J."/>
            <person name="Greiner C."/>
            <person name="Han Y."/>
            <person name="Hu H."/>
            <person name="Hughes D.S.T."/>
            <person name="Huylmans A.-K."/>
            <person name="Kemena C."/>
            <person name="Kremer L.P.M."/>
            <person name="Lee S.L."/>
            <person name="Lopez-Ezquerra A."/>
            <person name="Mallet L."/>
            <person name="Monroy-Kuhn J.M."/>
            <person name="Moser A."/>
            <person name="Murali S.C."/>
            <person name="Muzny D.M."/>
            <person name="Otani S."/>
            <person name="Piulachs M.-D."/>
            <person name="Poelchau M."/>
            <person name="Qu J."/>
            <person name="Schaub F."/>
            <person name="Wada-Katsumata A."/>
            <person name="Worley K.C."/>
            <person name="Xie Q."/>
            <person name="Ylla G."/>
            <person name="Poulsen M."/>
            <person name="Gibbs R.A."/>
            <person name="Schal C."/>
            <person name="Richards S."/>
            <person name="Belles X."/>
            <person name="Korb J."/>
            <person name="Bornberg-Bauer E."/>
        </authorList>
    </citation>
    <scope>NUCLEOTIDE SEQUENCE [LARGE SCALE GENOMIC DNA]</scope>
    <source>
        <tissue evidence="10">Whole body</tissue>
    </source>
</reference>
<keyword evidence="11" id="KW-1185">Reference proteome</keyword>
<keyword evidence="8 9" id="KW-0137">Centromere</keyword>
<evidence type="ECO:0000313" key="10">
    <source>
        <dbReference type="EMBL" id="PNF37766.1"/>
    </source>
</evidence>
<gene>
    <name evidence="10" type="ORF">B7P43_G11309</name>
</gene>
<dbReference type="PANTHER" id="PTHR15995">
    <property type="entry name" value="PROTEIN ZWILCH HOMOLOG"/>
    <property type="match status" value="1"/>
</dbReference>
<evidence type="ECO:0000256" key="6">
    <source>
        <dbReference type="ARBA" id="ARBA00022838"/>
    </source>
</evidence>
<evidence type="ECO:0000256" key="7">
    <source>
        <dbReference type="ARBA" id="ARBA00023306"/>
    </source>
</evidence>
<sequence length="319" mass="35720">MDGVVELRNLIKDPAIEVRLQRAPSYIQPFLNEPVGENILLVYKKLVTTNVTTNEISVQDCSADSELLGSPLAYPFSPGDYNDDTVTDGPRKQWQKDEENHGSLSVIKARKILSLCNLYAQYQKVPVWVVCDGSDPRQTILLSSFHDRKSGWVTRNMVRLLGHWSYKQAEEYAVKAREEHLSITKISGCEVRTLISHVYDICQASYTRCNVSVRLSWSSPFLNAPPPVSADAVLEMLIVVEQPSSAAYKLWRQLKLLHQLVALLAVSRGVTGCVELPRLGCDDGNSTRTETTDVMNLFHETGYFAVKCQGTTRSAEARN</sequence>
<comment type="similarity">
    <text evidence="2 9">Belongs to the ZWILCH family.</text>
</comment>
<dbReference type="STRING" id="105785.A0A2J7RAA4"/>
<accession>A0A2J7RAA4</accession>
<evidence type="ECO:0000256" key="2">
    <source>
        <dbReference type="ARBA" id="ARBA00009062"/>
    </source>
</evidence>
<evidence type="ECO:0000256" key="1">
    <source>
        <dbReference type="ARBA" id="ARBA00004629"/>
    </source>
</evidence>
<dbReference type="GO" id="GO:0034501">
    <property type="term" value="P:protein localization to kinetochore"/>
    <property type="evidence" value="ECO:0007669"/>
    <property type="project" value="UniProtKB-UniRule"/>
</dbReference>
<dbReference type="Proteomes" id="UP000235965">
    <property type="component" value="Unassembled WGS sequence"/>
</dbReference>
<dbReference type="AlphaFoldDB" id="A0A2J7RAA4"/>
<dbReference type="EMBL" id="NEVH01006576">
    <property type="protein sequence ID" value="PNF37766.1"/>
    <property type="molecule type" value="Genomic_DNA"/>
</dbReference>
<proteinExistence type="inferred from homology"/>
<dbReference type="GO" id="GO:1990423">
    <property type="term" value="C:RZZ complex"/>
    <property type="evidence" value="ECO:0007669"/>
    <property type="project" value="UniProtKB-UniRule"/>
</dbReference>
<dbReference type="PANTHER" id="PTHR15995:SF1">
    <property type="entry name" value="PROTEIN ZWILCH HOMOLOG"/>
    <property type="match status" value="1"/>
</dbReference>
<comment type="subcellular location">
    <subcellularLocation>
        <location evidence="1 9">Chromosome</location>
        <location evidence="1 9">Centromere</location>
        <location evidence="1 9">Kinetochore</location>
    </subcellularLocation>
</comment>
<dbReference type="Pfam" id="PF09817">
    <property type="entry name" value="Zwilch"/>
    <property type="match status" value="1"/>
</dbReference>
<name>A0A2J7RAA4_9NEOP</name>
<dbReference type="InParanoid" id="A0A2J7RAA4"/>
<dbReference type="OrthoDB" id="5556307at2759"/>
<keyword evidence="3 9" id="KW-0158">Chromosome</keyword>
<keyword evidence="7 9" id="KW-0131">Cell cycle</keyword>